<dbReference type="InterPro" id="IPR011990">
    <property type="entry name" value="TPR-like_helical_dom_sf"/>
</dbReference>
<evidence type="ECO:0000313" key="3">
    <source>
        <dbReference type="Proteomes" id="UP001626628"/>
    </source>
</evidence>
<dbReference type="SUPFAM" id="SSF48452">
    <property type="entry name" value="TPR-like"/>
    <property type="match status" value="1"/>
</dbReference>
<feature type="region of interest" description="Disordered" evidence="1">
    <location>
        <begin position="1"/>
        <end position="70"/>
    </location>
</feature>
<keyword evidence="3" id="KW-1185">Reference proteome</keyword>
<proteinExistence type="predicted"/>
<dbReference type="EMBL" id="CP147982">
    <property type="protein sequence ID" value="WXK81816.1"/>
    <property type="molecule type" value="Genomic_DNA"/>
</dbReference>
<name>A0ABZ2QZW0_9ACTN</name>
<evidence type="ECO:0000256" key="1">
    <source>
        <dbReference type="SAM" id="MobiDB-lite"/>
    </source>
</evidence>
<dbReference type="Proteomes" id="UP001626628">
    <property type="component" value="Chromosome"/>
</dbReference>
<gene>
    <name evidence="2" type="ORF">WAB15_38095</name>
</gene>
<reference evidence="2 3" key="1">
    <citation type="submission" date="2024-03" db="EMBL/GenBank/DDBJ databases">
        <title>The complete genome of Streptomyces sirii sp.nov.</title>
        <authorList>
            <person name="Zakalyukina Y.V."/>
            <person name="Belik A.R."/>
            <person name="Biryukov M.V."/>
            <person name="Baturina O.A."/>
            <person name="Kabilov M.R."/>
        </authorList>
    </citation>
    <scope>NUCLEOTIDE SEQUENCE [LARGE SCALE GENOMIC DNA]</scope>
    <source>
        <strain evidence="2 3">BP-8</strain>
    </source>
</reference>
<dbReference type="RefSeq" id="WP_407289379.1">
    <property type="nucleotide sequence ID" value="NZ_CP147982.1"/>
</dbReference>
<feature type="compositionally biased region" description="Polar residues" evidence="1">
    <location>
        <begin position="1"/>
        <end position="11"/>
    </location>
</feature>
<sequence>MGTVEHGTQQDVLARPEAERGGQLDGDGEADGDGAGGLLPYVGDFQSVESAGGRGSGRVRCAWPPEPPGARAIRRSACSRTLHNLALIHRTRGDTNEAIRLHTQAIAVLEPAVTAHHPTLTAARRSLAALVSAPGANVT</sequence>
<evidence type="ECO:0000313" key="2">
    <source>
        <dbReference type="EMBL" id="WXK81816.1"/>
    </source>
</evidence>
<dbReference type="Gene3D" id="1.25.40.10">
    <property type="entry name" value="Tetratricopeptide repeat domain"/>
    <property type="match status" value="1"/>
</dbReference>
<protein>
    <submittedName>
        <fullName evidence="2">Tetratricopeptide repeat protein</fullName>
    </submittedName>
</protein>
<organism evidence="2 3">
    <name type="scientific">Streptomyces sirii</name>
    <dbReference type="NCBI Taxonomy" id="3127701"/>
    <lineage>
        <taxon>Bacteria</taxon>
        <taxon>Bacillati</taxon>
        <taxon>Actinomycetota</taxon>
        <taxon>Actinomycetes</taxon>
        <taxon>Kitasatosporales</taxon>
        <taxon>Streptomycetaceae</taxon>
        <taxon>Streptomyces</taxon>
    </lineage>
</organism>
<accession>A0ABZ2QZW0</accession>